<comment type="caution">
    <text evidence="10">The sequence shown here is derived from an EMBL/GenBank/DDBJ whole genome shotgun (WGS) entry which is preliminary data.</text>
</comment>
<dbReference type="Gene3D" id="3.20.10.10">
    <property type="entry name" value="D-amino Acid Aminotransferase, subunit A, domain 2"/>
    <property type="match status" value="1"/>
</dbReference>
<dbReference type="Pfam" id="PF01063">
    <property type="entry name" value="Aminotran_4"/>
    <property type="match status" value="1"/>
</dbReference>
<evidence type="ECO:0000313" key="10">
    <source>
        <dbReference type="EMBL" id="PHQ16388.1"/>
    </source>
</evidence>
<comment type="pathway">
    <text evidence="3">Amino-acid biosynthesis; L-valine biosynthesis; L-valine from pyruvate: step 4/4.</text>
</comment>
<comment type="function">
    <text evidence="1">Acts on leucine, isoleucine and valine.</text>
</comment>
<dbReference type="SUPFAM" id="SSF56752">
    <property type="entry name" value="D-aminoacid aminotransferase-like PLP-dependent enzymes"/>
    <property type="match status" value="1"/>
</dbReference>
<dbReference type="InterPro" id="IPR050571">
    <property type="entry name" value="Class-IV_PLP-Dep_Aminotrnsfr"/>
</dbReference>
<evidence type="ECO:0000256" key="8">
    <source>
        <dbReference type="ARBA" id="ARBA00048798"/>
    </source>
</evidence>
<reference evidence="10 11" key="1">
    <citation type="submission" date="2017-09" db="EMBL/GenBank/DDBJ databases">
        <title>The draft genome sequences of Marinobacter sp. PWS21.</title>
        <authorList>
            <person name="Cao J."/>
        </authorList>
    </citation>
    <scope>NUCLEOTIDE SEQUENCE [LARGE SCALE GENOMIC DNA]</scope>
    <source>
        <strain evidence="10 11">PWS21</strain>
    </source>
</reference>
<dbReference type="Gene3D" id="3.30.470.10">
    <property type="match status" value="1"/>
</dbReference>
<evidence type="ECO:0000313" key="11">
    <source>
        <dbReference type="Proteomes" id="UP000231409"/>
    </source>
</evidence>
<name>A0A2G1UPI6_9GAMM</name>
<evidence type="ECO:0000256" key="5">
    <source>
        <dbReference type="ARBA" id="ARBA00009320"/>
    </source>
</evidence>
<dbReference type="AlphaFoldDB" id="A0A2G1UPI6"/>
<gene>
    <name evidence="10" type="ORF">CLH61_04760</name>
</gene>
<dbReference type="InterPro" id="IPR036038">
    <property type="entry name" value="Aminotransferase-like"/>
</dbReference>
<dbReference type="GO" id="GO:0004084">
    <property type="term" value="F:branched-chain-amino-acid transaminase activity"/>
    <property type="evidence" value="ECO:0007669"/>
    <property type="project" value="UniProtKB-EC"/>
</dbReference>
<protein>
    <recommendedName>
        <fullName evidence="6">branched-chain-amino-acid transaminase</fullName>
        <ecNumber evidence="6">2.6.1.42</ecNumber>
    </recommendedName>
</protein>
<dbReference type="RefSeq" id="WP_099613551.1">
    <property type="nucleotide sequence ID" value="NZ_KZ319368.1"/>
</dbReference>
<dbReference type="InterPro" id="IPR001544">
    <property type="entry name" value="Aminotrans_IV"/>
</dbReference>
<dbReference type="PANTHER" id="PTHR42743">
    <property type="entry name" value="AMINO-ACID AMINOTRANSFERASE"/>
    <property type="match status" value="1"/>
</dbReference>
<comment type="similarity">
    <text evidence="5">Belongs to the class-IV pyridoxal-phosphate-dependent aminotransferase family.</text>
</comment>
<dbReference type="GO" id="GO:0046394">
    <property type="term" value="P:carboxylic acid biosynthetic process"/>
    <property type="evidence" value="ECO:0007669"/>
    <property type="project" value="UniProtKB-ARBA"/>
</dbReference>
<dbReference type="Proteomes" id="UP000231409">
    <property type="component" value="Unassembled WGS sequence"/>
</dbReference>
<evidence type="ECO:0000256" key="3">
    <source>
        <dbReference type="ARBA" id="ARBA00004931"/>
    </source>
</evidence>
<dbReference type="EMBL" id="NTFH01000004">
    <property type="protein sequence ID" value="PHQ16388.1"/>
    <property type="molecule type" value="Genomic_DNA"/>
</dbReference>
<dbReference type="InterPro" id="IPR043131">
    <property type="entry name" value="BCAT-like_N"/>
</dbReference>
<evidence type="ECO:0000256" key="4">
    <source>
        <dbReference type="ARBA" id="ARBA00005072"/>
    </source>
</evidence>
<proteinExistence type="inferred from homology"/>
<evidence type="ECO:0000256" key="6">
    <source>
        <dbReference type="ARBA" id="ARBA00013053"/>
    </source>
</evidence>
<keyword evidence="11" id="KW-1185">Reference proteome</keyword>
<comment type="catalytic activity">
    <reaction evidence="9">
        <text>L-leucine + 2-oxoglutarate = 4-methyl-2-oxopentanoate + L-glutamate</text>
        <dbReference type="Rhea" id="RHEA:18321"/>
        <dbReference type="ChEBI" id="CHEBI:16810"/>
        <dbReference type="ChEBI" id="CHEBI:17865"/>
        <dbReference type="ChEBI" id="CHEBI:29985"/>
        <dbReference type="ChEBI" id="CHEBI:57427"/>
        <dbReference type="EC" id="2.6.1.42"/>
    </reaction>
</comment>
<dbReference type="InterPro" id="IPR043132">
    <property type="entry name" value="BCAT-like_C"/>
</dbReference>
<comment type="pathway">
    <text evidence="2">Amino-acid biosynthesis; L-isoleucine biosynthesis; L-isoleucine from 2-oxobutanoate: step 4/4.</text>
</comment>
<evidence type="ECO:0000256" key="2">
    <source>
        <dbReference type="ARBA" id="ARBA00004824"/>
    </source>
</evidence>
<dbReference type="EC" id="2.6.1.42" evidence="6"/>
<comment type="catalytic activity">
    <reaction evidence="8">
        <text>L-isoleucine + 2-oxoglutarate = (S)-3-methyl-2-oxopentanoate + L-glutamate</text>
        <dbReference type="Rhea" id="RHEA:24801"/>
        <dbReference type="ChEBI" id="CHEBI:16810"/>
        <dbReference type="ChEBI" id="CHEBI:29985"/>
        <dbReference type="ChEBI" id="CHEBI:35146"/>
        <dbReference type="ChEBI" id="CHEBI:58045"/>
        <dbReference type="EC" id="2.6.1.42"/>
    </reaction>
</comment>
<dbReference type="GO" id="GO:0016829">
    <property type="term" value="F:lyase activity"/>
    <property type="evidence" value="ECO:0007669"/>
    <property type="project" value="UniProtKB-KW"/>
</dbReference>
<dbReference type="PANTHER" id="PTHR42743:SF11">
    <property type="entry name" value="AMINODEOXYCHORISMATE LYASE"/>
    <property type="match status" value="1"/>
</dbReference>
<accession>A0A2G1UPI6</accession>
<comment type="catalytic activity">
    <reaction evidence="7">
        <text>L-valine + 2-oxoglutarate = 3-methyl-2-oxobutanoate + L-glutamate</text>
        <dbReference type="Rhea" id="RHEA:24813"/>
        <dbReference type="ChEBI" id="CHEBI:11851"/>
        <dbReference type="ChEBI" id="CHEBI:16810"/>
        <dbReference type="ChEBI" id="CHEBI:29985"/>
        <dbReference type="ChEBI" id="CHEBI:57762"/>
        <dbReference type="EC" id="2.6.1.42"/>
    </reaction>
</comment>
<comment type="pathway">
    <text evidence="4">Amino-acid biosynthesis; L-leucine biosynthesis; L-leucine from 3-methyl-2-oxobutanoate: step 4/4.</text>
</comment>
<evidence type="ECO:0000256" key="1">
    <source>
        <dbReference type="ARBA" id="ARBA00003109"/>
    </source>
</evidence>
<keyword evidence="10" id="KW-0456">Lyase</keyword>
<organism evidence="10 11">
    <name type="scientific">Marinobacter profundi</name>
    <dbReference type="NCBI Taxonomy" id="2666256"/>
    <lineage>
        <taxon>Bacteria</taxon>
        <taxon>Pseudomonadati</taxon>
        <taxon>Pseudomonadota</taxon>
        <taxon>Gammaproteobacteria</taxon>
        <taxon>Pseudomonadales</taxon>
        <taxon>Marinobacteraceae</taxon>
        <taxon>Marinobacter</taxon>
    </lineage>
</organism>
<sequence>MLTVLWADQEPVPADDRGLAYGDGLFETIRIEGRRPLLLARHLARLVRGAEVLDIPLDQAALGGALEEALVRHGRAGAWVLKLQLTRGSGGRGYRPPESCRPRLIISAHPLPAALPESGVSAGMTDYPLVVNPRLAGLKTLNRLDQVMASRDLDDSLYEVIMADPAGNLVEGTRTNLLLRYGDQWLVPPRSCLAVAGVMLGWVTDRLIACGETVVERPLVPSLLTSPHCRGLYLLNSVVGHVAVRSLGERDLPLDDGLATICGPLEELE</sequence>
<evidence type="ECO:0000256" key="9">
    <source>
        <dbReference type="ARBA" id="ARBA00049229"/>
    </source>
</evidence>
<evidence type="ECO:0000256" key="7">
    <source>
        <dbReference type="ARBA" id="ARBA00048212"/>
    </source>
</evidence>